<evidence type="ECO:0000313" key="1">
    <source>
        <dbReference type="EMBL" id="AFV81235.1"/>
    </source>
</evidence>
<protein>
    <submittedName>
        <fullName evidence="1">Uncharacterized protein</fullName>
    </submittedName>
</protein>
<evidence type="ECO:0000313" key="2">
    <source>
        <dbReference type="Proteomes" id="UP000009398"/>
    </source>
</evidence>
<proteinExistence type="predicted"/>
<organism evidence="1 2">
    <name type="scientific">Vibrio phage vB_VpaS_MAR10</name>
    <dbReference type="NCBI Taxonomy" id="1229755"/>
    <lineage>
        <taxon>Viruses</taxon>
        <taxon>Duplodnaviria</taxon>
        <taxon>Heunggongvirae</taxon>
        <taxon>Uroviricota</taxon>
        <taxon>Caudoviricetes</taxon>
        <taxon>Mardecavirus</taxon>
        <taxon>Mardecavirus MAR10</taxon>
    </lineage>
</organism>
<dbReference type="KEGG" id="vg:14181735"/>
<dbReference type="EMBL" id="JX556418">
    <property type="protein sequence ID" value="AFV81235.1"/>
    <property type="molecule type" value="Genomic_DNA"/>
</dbReference>
<keyword evidence="2" id="KW-1185">Reference proteome</keyword>
<gene>
    <name evidence="1" type="ORF">MAR10_003</name>
</gene>
<dbReference type="RefSeq" id="YP_007111849.1">
    <property type="nucleotide sequence ID" value="NC_019713.1"/>
</dbReference>
<sequence length="119" mass="13257">MEMHCKVAQDILDERKVPRNSRIVAATPTAQSLAVCYNGTEESKEAVLSLVNMCADRFGEAISVGTIPPTNALLITKGGCETKLSYFHWLVLSPSYELKVCNHARFEEQYDLPSDDCQF</sequence>
<dbReference type="Proteomes" id="UP000009398">
    <property type="component" value="Segment"/>
</dbReference>
<name>K7RVG0_9CAUD</name>
<reference evidence="1 2" key="1">
    <citation type="journal article" date="2012" name="J. Virol.">
        <title>Genome Sequence of Temperate Vibrio parahaemolyticus Bacteriophage vB_VpaS_MAR10.</title>
        <authorList>
            <person name="Alanis Villa A."/>
            <person name="Kropinski A.M."/>
            <person name="Abbasifar R."/>
            <person name="Abbasifar A."/>
            <person name="Griffiths M.W."/>
        </authorList>
    </citation>
    <scope>NUCLEOTIDE SEQUENCE [LARGE SCALE GENOMIC DNA]</scope>
</reference>
<dbReference type="GeneID" id="14181735"/>
<accession>K7RVG0</accession>